<name>A0ABQ7FAY6_BRACR</name>
<organism evidence="2 3">
    <name type="scientific">Brassica cretica</name>
    <name type="common">Mustard</name>
    <dbReference type="NCBI Taxonomy" id="69181"/>
    <lineage>
        <taxon>Eukaryota</taxon>
        <taxon>Viridiplantae</taxon>
        <taxon>Streptophyta</taxon>
        <taxon>Embryophyta</taxon>
        <taxon>Tracheophyta</taxon>
        <taxon>Spermatophyta</taxon>
        <taxon>Magnoliopsida</taxon>
        <taxon>eudicotyledons</taxon>
        <taxon>Gunneridae</taxon>
        <taxon>Pentapetalae</taxon>
        <taxon>rosids</taxon>
        <taxon>malvids</taxon>
        <taxon>Brassicales</taxon>
        <taxon>Brassicaceae</taxon>
        <taxon>Brassiceae</taxon>
        <taxon>Brassica</taxon>
    </lineage>
</organism>
<sequence length="223" mass="25437">MLKQIEKGGSRSVTESKENQNTACRHEGLLTGKRGHHGTSSQAFEKNEVTKVVKRSIPVVLAELKDESQANTMTPKIQDRKVAAKRRNGCHFCGKIGHSVSYCYARRNQVERACRLNLCFIEPGKYGCVWIAKRDLYPKFRRQTRHGLHFETDVATTFNVSSFPNRRNNTSTVDEQHPDLISARIVDMVLVMELYLWDLAVTEFSKKFTACSNTPTDLFKLQL</sequence>
<dbReference type="EMBL" id="QGKV02000297">
    <property type="protein sequence ID" value="KAF3612166.1"/>
    <property type="molecule type" value="Genomic_DNA"/>
</dbReference>
<evidence type="ECO:0008006" key="4">
    <source>
        <dbReference type="Google" id="ProtNLM"/>
    </source>
</evidence>
<proteinExistence type="predicted"/>
<gene>
    <name evidence="2" type="ORF">DY000_02046638</name>
</gene>
<feature type="region of interest" description="Disordered" evidence="1">
    <location>
        <begin position="1"/>
        <end position="21"/>
    </location>
</feature>
<evidence type="ECO:0000256" key="1">
    <source>
        <dbReference type="SAM" id="MobiDB-lite"/>
    </source>
</evidence>
<dbReference type="Proteomes" id="UP000266723">
    <property type="component" value="Unassembled WGS sequence"/>
</dbReference>
<protein>
    <recommendedName>
        <fullName evidence="4">CCHC-type domain-containing protein</fullName>
    </recommendedName>
</protein>
<evidence type="ECO:0000313" key="3">
    <source>
        <dbReference type="Proteomes" id="UP000266723"/>
    </source>
</evidence>
<reference evidence="2 3" key="1">
    <citation type="journal article" date="2020" name="BMC Genomics">
        <title>Intraspecific diversification of the crop wild relative Brassica cretica Lam. using demographic model selection.</title>
        <authorList>
            <person name="Kioukis A."/>
            <person name="Michalopoulou V.A."/>
            <person name="Briers L."/>
            <person name="Pirintsos S."/>
            <person name="Studholme D.J."/>
            <person name="Pavlidis P."/>
            <person name="Sarris P.F."/>
        </authorList>
    </citation>
    <scope>NUCLEOTIDE SEQUENCE [LARGE SCALE GENOMIC DNA]</scope>
    <source>
        <strain evidence="3">cv. PFS-1207/04</strain>
    </source>
</reference>
<accession>A0ABQ7FAY6</accession>
<keyword evidence="3" id="KW-1185">Reference proteome</keyword>
<comment type="caution">
    <text evidence="2">The sequence shown here is derived from an EMBL/GenBank/DDBJ whole genome shotgun (WGS) entry which is preliminary data.</text>
</comment>
<evidence type="ECO:0000313" key="2">
    <source>
        <dbReference type="EMBL" id="KAF3612166.1"/>
    </source>
</evidence>